<dbReference type="PANTHER" id="PTHR38115">
    <property type="entry name" value="LIPOCALIN-LIKE DOMAIN-CONTAINING PROTEIN"/>
    <property type="match status" value="1"/>
</dbReference>
<dbReference type="Proteomes" id="UP001152646">
    <property type="component" value="Unassembled WGS sequence"/>
</dbReference>
<organism evidence="1 2">
    <name type="scientific">Penicillium salamii</name>
    <dbReference type="NCBI Taxonomy" id="1612424"/>
    <lineage>
        <taxon>Eukaryota</taxon>
        <taxon>Fungi</taxon>
        <taxon>Dikarya</taxon>
        <taxon>Ascomycota</taxon>
        <taxon>Pezizomycotina</taxon>
        <taxon>Eurotiomycetes</taxon>
        <taxon>Eurotiomycetidae</taxon>
        <taxon>Eurotiales</taxon>
        <taxon>Aspergillaceae</taxon>
        <taxon>Penicillium</taxon>
    </lineage>
</organism>
<name>A0A9W4NPR0_9EURO</name>
<dbReference type="InterPro" id="IPR053037">
    <property type="entry name" value="Pericyclase_pydY-like"/>
</dbReference>
<gene>
    <name evidence="1" type="ORF">PSALAMII_LOCUS8599</name>
</gene>
<evidence type="ECO:0000313" key="2">
    <source>
        <dbReference type="Proteomes" id="UP001152646"/>
    </source>
</evidence>
<sequence length="225" mass="25677">MAAPLDVNIEHLNGSWVLNKALSSESDPILKLQKVSWLIRKAFSFATIYIQILQYPIKEKESSEPSTKIDFIQTASAGLAGSKEERILDWAKYDHTDYFFGTVKGQSQFIYGAPAKDGTMRPEFELQTDTTSAEIKQFLRGEIELDWSKSPGFLVEAQDEPVEGETRGCWVHTFERNEKLGWTAEQIWGFEMIGELRYFSRRVVVMTTKGQYLCGRIVFDIVGLE</sequence>
<proteinExistence type="predicted"/>
<reference evidence="1" key="1">
    <citation type="submission" date="2021-07" db="EMBL/GenBank/DDBJ databases">
        <authorList>
            <person name="Branca A.L. A."/>
        </authorList>
    </citation>
    <scope>NUCLEOTIDE SEQUENCE</scope>
</reference>
<dbReference type="AlphaFoldDB" id="A0A9W4NPR0"/>
<dbReference type="PANTHER" id="PTHR38115:SF1">
    <property type="entry name" value="LIPOCALIN-LIKE DOMAIN-CONTAINING PROTEIN"/>
    <property type="match status" value="1"/>
</dbReference>
<dbReference type="OrthoDB" id="425354at2759"/>
<comment type="caution">
    <text evidence="1">The sequence shown here is derived from an EMBL/GenBank/DDBJ whole genome shotgun (WGS) entry which is preliminary data.</text>
</comment>
<dbReference type="EMBL" id="CAJVPA010000211">
    <property type="protein sequence ID" value="CAG8405488.1"/>
    <property type="molecule type" value="Genomic_DNA"/>
</dbReference>
<evidence type="ECO:0000313" key="1">
    <source>
        <dbReference type="EMBL" id="CAG8405488.1"/>
    </source>
</evidence>
<accession>A0A9W4NPR0</accession>
<protein>
    <submittedName>
        <fullName evidence="1">Uncharacterized protein</fullName>
    </submittedName>
</protein>